<proteinExistence type="inferred from homology"/>
<dbReference type="FunFam" id="3.40.50.150:FF:000086">
    <property type="entry name" value="Demethylmenaquinone methyltransferase"/>
    <property type="match status" value="1"/>
</dbReference>
<dbReference type="EMBL" id="JAGSOJ010000004">
    <property type="protein sequence ID" value="MCM1991771.1"/>
    <property type="molecule type" value="Genomic_DNA"/>
</dbReference>
<organism evidence="7 8">
    <name type="scientific">Oceanirhabdus seepicola</name>
    <dbReference type="NCBI Taxonomy" id="2828781"/>
    <lineage>
        <taxon>Bacteria</taxon>
        <taxon>Bacillati</taxon>
        <taxon>Bacillota</taxon>
        <taxon>Clostridia</taxon>
        <taxon>Eubacteriales</taxon>
        <taxon>Clostridiaceae</taxon>
        <taxon>Oceanirhabdus</taxon>
    </lineage>
</organism>
<comment type="function">
    <text evidence="5 6">Methyltransferase required for the conversion of demethylmenaquinol (DMKH2) to menaquinol (MKH2).</text>
</comment>
<dbReference type="Pfam" id="PF01209">
    <property type="entry name" value="Ubie_methyltran"/>
    <property type="match status" value="1"/>
</dbReference>
<feature type="binding site" evidence="6">
    <location>
        <begin position="109"/>
        <end position="110"/>
    </location>
    <ligand>
        <name>S-adenosyl-L-methionine</name>
        <dbReference type="ChEBI" id="CHEBI:59789"/>
    </ligand>
</feature>
<evidence type="ECO:0000256" key="6">
    <source>
        <dbReference type="HAMAP-Rule" id="MF_01813"/>
    </source>
</evidence>
<dbReference type="GO" id="GO:0032259">
    <property type="term" value="P:methylation"/>
    <property type="evidence" value="ECO:0007669"/>
    <property type="project" value="UniProtKB-KW"/>
</dbReference>
<dbReference type="GO" id="GO:0009234">
    <property type="term" value="P:menaquinone biosynthetic process"/>
    <property type="evidence" value="ECO:0007669"/>
    <property type="project" value="UniProtKB-UniRule"/>
</dbReference>
<dbReference type="Gene3D" id="3.40.50.150">
    <property type="entry name" value="Vaccinia Virus protein VP39"/>
    <property type="match status" value="1"/>
</dbReference>
<evidence type="ECO:0000256" key="4">
    <source>
        <dbReference type="ARBA" id="ARBA00022691"/>
    </source>
</evidence>
<keyword evidence="2 6" id="KW-0489">Methyltransferase</keyword>
<dbReference type="GO" id="GO:0043770">
    <property type="term" value="F:demethylmenaquinone methyltransferase activity"/>
    <property type="evidence" value="ECO:0007669"/>
    <property type="project" value="UniProtKB-UniRule"/>
</dbReference>
<name>A0A9J6P5C5_9CLOT</name>
<dbReference type="AlphaFoldDB" id="A0A9J6P5C5"/>
<evidence type="ECO:0000256" key="2">
    <source>
        <dbReference type="ARBA" id="ARBA00022603"/>
    </source>
</evidence>
<dbReference type="CDD" id="cd02440">
    <property type="entry name" value="AdoMet_MTases"/>
    <property type="match status" value="1"/>
</dbReference>
<comment type="caution">
    <text evidence="6">Lacks conserved residue(s) required for the propagation of feature annotation.</text>
</comment>
<keyword evidence="4 6" id="KW-0949">S-adenosyl-L-methionine</keyword>
<gene>
    <name evidence="6" type="primary">menG</name>
    <name evidence="7" type="ORF">KDK92_18690</name>
</gene>
<dbReference type="PROSITE" id="PS01183">
    <property type="entry name" value="UBIE_1"/>
    <property type="match status" value="1"/>
</dbReference>
<accession>A0A9J6P5C5</accession>
<dbReference type="PANTHER" id="PTHR43591:SF24">
    <property type="entry name" value="2-METHOXY-6-POLYPRENYL-1,4-BENZOQUINOL METHYLASE, MITOCHONDRIAL"/>
    <property type="match status" value="1"/>
</dbReference>
<dbReference type="EC" id="2.1.1.163" evidence="6"/>
<dbReference type="PANTHER" id="PTHR43591">
    <property type="entry name" value="METHYLTRANSFERASE"/>
    <property type="match status" value="1"/>
</dbReference>
<evidence type="ECO:0000313" key="7">
    <source>
        <dbReference type="EMBL" id="MCM1991771.1"/>
    </source>
</evidence>
<comment type="similarity">
    <text evidence="6">Belongs to the class I-like SAM-binding methyltransferase superfamily. MenG/UbiE family.</text>
</comment>
<evidence type="ECO:0000313" key="8">
    <source>
        <dbReference type="Proteomes" id="UP001056429"/>
    </source>
</evidence>
<dbReference type="PROSITE" id="PS01184">
    <property type="entry name" value="UBIE_2"/>
    <property type="match status" value="1"/>
</dbReference>
<evidence type="ECO:0000256" key="3">
    <source>
        <dbReference type="ARBA" id="ARBA00022679"/>
    </source>
</evidence>
<dbReference type="NCBIfam" id="NF001244">
    <property type="entry name" value="PRK00216.1-5"/>
    <property type="match status" value="1"/>
</dbReference>
<feature type="binding site" evidence="6">
    <location>
        <position position="61"/>
    </location>
    <ligand>
        <name>S-adenosyl-L-methionine</name>
        <dbReference type="ChEBI" id="CHEBI:59789"/>
    </ligand>
</feature>
<protein>
    <recommendedName>
        <fullName evidence="6">Demethylmenaquinone methyltransferase</fullName>
        <ecNumber evidence="6">2.1.1.163</ecNumber>
    </recommendedName>
</protein>
<dbReference type="SUPFAM" id="SSF53335">
    <property type="entry name" value="S-adenosyl-L-methionine-dependent methyltransferases"/>
    <property type="match status" value="1"/>
</dbReference>
<dbReference type="InterPro" id="IPR004033">
    <property type="entry name" value="UbiE/COQ5_MeTrFase"/>
</dbReference>
<keyword evidence="1 6" id="KW-0474">Menaquinone biosynthesis</keyword>
<reference evidence="7" key="2">
    <citation type="submission" date="2021-04" db="EMBL/GenBank/DDBJ databases">
        <authorList>
            <person name="Dong X."/>
        </authorList>
    </citation>
    <scope>NUCLEOTIDE SEQUENCE</scope>
    <source>
        <strain evidence="7">ZWT</strain>
    </source>
</reference>
<dbReference type="RefSeq" id="WP_250860910.1">
    <property type="nucleotide sequence ID" value="NZ_JAGSOJ010000004.1"/>
</dbReference>
<dbReference type="InterPro" id="IPR029063">
    <property type="entry name" value="SAM-dependent_MTases_sf"/>
</dbReference>
<keyword evidence="8" id="KW-1185">Reference proteome</keyword>
<comment type="catalytic activity">
    <reaction evidence="6">
        <text>a 2-demethylmenaquinol + S-adenosyl-L-methionine = a menaquinol + S-adenosyl-L-homocysteine + H(+)</text>
        <dbReference type="Rhea" id="RHEA:42640"/>
        <dbReference type="Rhea" id="RHEA-COMP:9539"/>
        <dbReference type="Rhea" id="RHEA-COMP:9563"/>
        <dbReference type="ChEBI" id="CHEBI:15378"/>
        <dbReference type="ChEBI" id="CHEBI:18151"/>
        <dbReference type="ChEBI" id="CHEBI:55437"/>
        <dbReference type="ChEBI" id="CHEBI:57856"/>
        <dbReference type="ChEBI" id="CHEBI:59789"/>
        <dbReference type="EC" id="2.1.1.163"/>
    </reaction>
</comment>
<dbReference type="PROSITE" id="PS51608">
    <property type="entry name" value="SAM_MT_UBIE"/>
    <property type="match status" value="1"/>
</dbReference>
<dbReference type="HAMAP" id="MF_01813">
    <property type="entry name" value="MenG_UbiE_methyltr"/>
    <property type="match status" value="1"/>
</dbReference>
<feature type="binding site" evidence="6">
    <location>
        <position position="82"/>
    </location>
    <ligand>
        <name>S-adenosyl-L-methionine</name>
        <dbReference type="ChEBI" id="CHEBI:59789"/>
    </ligand>
</feature>
<keyword evidence="3 6" id="KW-0808">Transferase</keyword>
<sequence>MTKKQFNKEGKVYEVFQTISNDYDKLNNIISFNMHKIWKKNTIKYLNIGDDSKILDVCCGTGDFSIMLSKEPNARISVIGLDFSENMLSVAEYKKEIRMLDNVEFVHGNAMELPFEANTFNNVTIGFGLRNTPDYEQVISEMMRVVKPGGKVVCLDTSHPTIPVYKQLYWLYFKYIMPTMGQLFSKHKKEYQWLNDSTEKFLSKGELKSLFKKVGFAHVKVKSYAGGAAALHIGVKPQ</sequence>
<dbReference type="Proteomes" id="UP001056429">
    <property type="component" value="Unassembled WGS sequence"/>
</dbReference>
<comment type="pathway">
    <text evidence="6">Quinol/quinone metabolism; menaquinone biosynthesis; menaquinol from 1,4-dihydroxy-2-naphthoate: step 2/2.</text>
</comment>
<dbReference type="NCBIfam" id="TIGR01934">
    <property type="entry name" value="MenG_MenH_UbiE"/>
    <property type="match status" value="1"/>
</dbReference>
<evidence type="ECO:0000256" key="1">
    <source>
        <dbReference type="ARBA" id="ARBA00022428"/>
    </source>
</evidence>
<comment type="caution">
    <text evidence="7">The sequence shown here is derived from an EMBL/GenBank/DDBJ whole genome shotgun (WGS) entry which is preliminary data.</text>
</comment>
<dbReference type="NCBIfam" id="NF001243">
    <property type="entry name" value="PRK00216.1-4"/>
    <property type="match status" value="1"/>
</dbReference>
<evidence type="ECO:0000256" key="5">
    <source>
        <dbReference type="ARBA" id="ARBA00059758"/>
    </source>
</evidence>
<reference evidence="7" key="1">
    <citation type="journal article" date="2021" name="mSystems">
        <title>Bacteria and Archaea Synergistically Convert Glycine Betaine to Biogenic Methane in the Formosa Cold Seep of the South China Sea.</title>
        <authorList>
            <person name="Li L."/>
            <person name="Zhang W."/>
            <person name="Zhang S."/>
            <person name="Song L."/>
            <person name="Sun Q."/>
            <person name="Zhang H."/>
            <person name="Xiang H."/>
            <person name="Dong X."/>
        </authorList>
    </citation>
    <scope>NUCLEOTIDE SEQUENCE</scope>
    <source>
        <strain evidence="7">ZWT</strain>
    </source>
</reference>
<dbReference type="InterPro" id="IPR023576">
    <property type="entry name" value="UbiE/COQ5_MeTrFase_CS"/>
</dbReference>